<evidence type="ECO:0000256" key="9">
    <source>
        <dbReference type="ARBA" id="ARBA00022989"/>
    </source>
</evidence>
<dbReference type="InterPro" id="IPR006076">
    <property type="entry name" value="FAD-dep_OxRdtase"/>
</dbReference>
<comment type="catalytic activity">
    <reaction evidence="12">
        <text>squalene + reduced [NADPH--hemoprotein reductase] + O2 = (S)-2,3-epoxysqualene + oxidized [NADPH--hemoprotein reductase] + H2O + H(+)</text>
        <dbReference type="Rhea" id="RHEA:25282"/>
        <dbReference type="Rhea" id="RHEA-COMP:11964"/>
        <dbReference type="Rhea" id="RHEA-COMP:11965"/>
        <dbReference type="ChEBI" id="CHEBI:15377"/>
        <dbReference type="ChEBI" id="CHEBI:15378"/>
        <dbReference type="ChEBI" id="CHEBI:15379"/>
        <dbReference type="ChEBI" id="CHEBI:15440"/>
        <dbReference type="ChEBI" id="CHEBI:15441"/>
        <dbReference type="ChEBI" id="CHEBI:57618"/>
        <dbReference type="ChEBI" id="CHEBI:58210"/>
        <dbReference type="EC" id="1.14.14.17"/>
    </reaction>
</comment>
<comment type="similarity">
    <text evidence="3 12">Belongs to the squalene monooxygenase family.</text>
</comment>
<dbReference type="GO" id="GO:0005789">
    <property type="term" value="C:endoplasmic reticulum membrane"/>
    <property type="evidence" value="ECO:0007669"/>
    <property type="project" value="UniProtKB-SubCell"/>
</dbReference>
<dbReference type="EMBL" id="JAGPNK010000012">
    <property type="protein sequence ID" value="KAH7310765.1"/>
    <property type="molecule type" value="Genomic_DNA"/>
</dbReference>
<evidence type="ECO:0000256" key="7">
    <source>
        <dbReference type="ARBA" id="ARBA00022827"/>
    </source>
</evidence>
<evidence type="ECO:0000256" key="11">
    <source>
        <dbReference type="ARBA" id="ARBA00023136"/>
    </source>
</evidence>
<feature type="domain" description="Squalene epoxidase" evidence="14">
    <location>
        <begin position="159"/>
        <end position="437"/>
    </location>
</feature>
<comment type="cofactor">
    <cofactor evidence="1 12">
        <name>FAD</name>
        <dbReference type="ChEBI" id="CHEBI:57692"/>
    </cofactor>
</comment>
<dbReference type="Gene3D" id="3.50.50.60">
    <property type="entry name" value="FAD/NAD(P)-binding domain"/>
    <property type="match status" value="1"/>
</dbReference>
<reference evidence="15" key="1">
    <citation type="journal article" date="2021" name="Nat. Commun.">
        <title>Genetic determinants of endophytism in the Arabidopsis root mycobiome.</title>
        <authorList>
            <person name="Mesny F."/>
            <person name="Miyauchi S."/>
            <person name="Thiergart T."/>
            <person name="Pickel B."/>
            <person name="Atanasova L."/>
            <person name="Karlsson M."/>
            <person name="Huettel B."/>
            <person name="Barry K.W."/>
            <person name="Haridas S."/>
            <person name="Chen C."/>
            <person name="Bauer D."/>
            <person name="Andreopoulos W."/>
            <person name="Pangilinan J."/>
            <person name="LaButti K."/>
            <person name="Riley R."/>
            <person name="Lipzen A."/>
            <person name="Clum A."/>
            <person name="Drula E."/>
            <person name="Henrissat B."/>
            <person name="Kohler A."/>
            <person name="Grigoriev I.V."/>
            <person name="Martin F.M."/>
            <person name="Hacquard S."/>
        </authorList>
    </citation>
    <scope>NUCLEOTIDE SEQUENCE</scope>
    <source>
        <strain evidence="15">MPI-CAGE-CH-0235</strain>
    </source>
</reference>
<keyword evidence="11" id="KW-0472">Membrane</keyword>
<gene>
    <name evidence="15" type="ORF">B0I35DRAFT_78558</name>
</gene>
<keyword evidence="8" id="KW-0492">Microsome</keyword>
<name>A0A8K0SFG8_9HYPO</name>
<keyword evidence="16" id="KW-1185">Reference proteome</keyword>
<keyword evidence="5 12" id="KW-0285">Flavoprotein</keyword>
<dbReference type="PANTHER" id="PTHR10835">
    <property type="entry name" value="SQUALENE MONOOXYGENASE"/>
    <property type="match status" value="1"/>
</dbReference>
<feature type="domain" description="FAD dependent oxidoreductase" evidence="13">
    <location>
        <begin position="6"/>
        <end position="36"/>
    </location>
</feature>
<evidence type="ECO:0000256" key="6">
    <source>
        <dbReference type="ARBA" id="ARBA00022692"/>
    </source>
</evidence>
<dbReference type="InterPro" id="IPR013698">
    <property type="entry name" value="Squalene_epoxidase"/>
</dbReference>
<dbReference type="Pfam" id="PF01266">
    <property type="entry name" value="DAO"/>
    <property type="match status" value="1"/>
</dbReference>
<dbReference type="Proteomes" id="UP000813444">
    <property type="component" value="Unassembled WGS sequence"/>
</dbReference>
<evidence type="ECO:0000313" key="16">
    <source>
        <dbReference type="Proteomes" id="UP000813444"/>
    </source>
</evidence>
<evidence type="ECO:0000256" key="12">
    <source>
        <dbReference type="RuleBase" id="RU367121"/>
    </source>
</evidence>
<protein>
    <recommendedName>
        <fullName evidence="4 12">Squalene monooxygenase</fullName>
        <ecNumber evidence="4 12">1.14.14.17</ecNumber>
    </recommendedName>
</protein>
<dbReference type="PRINTS" id="PR00420">
    <property type="entry name" value="RNGMNOXGNASE"/>
</dbReference>
<evidence type="ECO:0000256" key="2">
    <source>
        <dbReference type="ARBA" id="ARBA00004154"/>
    </source>
</evidence>
<keyword evidence="10 12" id="KW-0560">Oxidoreductase</keyword>
<comment type="subcellular location">
    <subcellularLocation>
        <location evidence="12">Endoplasmic reticulum membrane</location>
        <topology evidence="12">Multi-pass membrane protein</topology>
    </subcellularLocation>
    <subcellularLocation>
        <location evidence="2">Microsome membrane</location>
        <topology evidence="2">Multi-pass membrane protein</topology>
    </subcellularLocation>
</comment>
<comment type="caution">
    <text evidence="15">The sequence shown here is derived from an EMBL/GenBank/DDBJ whole genome shotgun (WGS) entry which is preliminary data.</text>
</comment>
<dbReference type="GO" id="GO:0004506">
    <property type="term" value="F:squalene monooxygenase activity"/>
    <property type="evidence" value="ECO:0007669"/>
    <property type="project" value="UniProtKB-UniRule"/>
</dbReference>
<dbReference type="SUPFAM" id="SSF51905">
    <property type="entry name" value="FAD/NAD(P)-binding domain"/>
    <property type="match status" value="1"/>
</dbReference>
<organism evidence="15 16">
    <name type="scientific">Stachybotrys elegans</name>
    <dbReference type="NCBI Taxonomy" id="80388"/>
    <lineage>
        <taxon>Eukaryota</taxon>
        <taxon>Fungi</taxon>
        <taxon>Dikarya</taxon>
        <taxon>Ascomycota</taxon>
        <taxon>Pezizomycotina</taxon>
        <taxon>Sordariomycetes</taxon>
        <taxon>Hypocreomycetidae</taxon>
        <taxon>Hypocreales</taxon>
        <taxon>Stachybotryaceae</taxon>
        <taxon>Stachybotrys</taxon>
    </lineage>
</organism>
<keyword evidence="6" id="KW-0812">Transmembrane</keyword>
<comment type="function">
    <text evidence="12">Catalyzes the stereospecific oxidation of squalene to (S)-2,3-epoxysqualene, and is considered to be a rate-limiting enzyme in steroid biosynthesis.</text>
</comment>
<dbReference type="OrthoDB" id="1678617at2759"/>
<dbReference type="Pfam" id="PF08491">
    <property type="entry name" value="SE"/>
    <property type="match status" value="1"/>
</dbReference>
<accession>A0A8K0SFG8</accession>
<dbReference type="EC" id="1.14.14.17" evidence="4 12"/>
<dbReference type="UniPathway" id="UPA00767">
    <property type="reaction ID" value="UER00752"/>
</dbReference>
<evidence type="ECO:0000313" key="15">
    <source>
        <dbReference type="EMBL" id="KAH7310765.1"/>
    </source>
</evidence>
<sequence>MTSEYDVIVIGAGIAGCAAAKAFAHKGYQVLVIERSLTEPDRIVGELLQPGGVAALQRLGLGECLEGIDASPVKGYHIYWHGEEAPFWFCAAPNEPQPTGRTFHHGRFVSKLRHKIAAEGNITLMEGTVREILRDDVSRHVVGVQVTLKEDMLLHLRLHAHLTILADGPSSNFRSQFIDQQPSAKSRFWGLELIDANLPHYGYAYGVIGSGPPLLMYQISEKETRILIDILDSDYRQMGDAQGVREYIISRVLPTLPPSVQPSVLEAAKSGRLRCMPNSWLSSAAIHTPGIAILGDASNMRHPLTGGGMTVAIKDAILLAELLAPNRITSLSDRSHVAKAIRVFHWQRKWHASTINILAQTLYLLFVAEDPGLQIMQAGFVKYIQKGPRHFGEPVGIMGGLVENPLRLFYQFFCIAFYSIGLHVHGSGVLGLPFALLESCKVFWSAVAILMPCIRDELKG</sequence>
<dbReference type="GO" id="GO:0050660">
    <property type="term" value="F:flavin adenine dinucleotide binding"/>
    <property type="evidence" value="ECO:0007669"/>
    <property type="project" value="UniProtKB-UniRule"/>
</dbReference>
<evidence type="ECO:0000256" key="10">
    <source>
        <dbReference type="ARBA" id="ARBA00023002"/>
    </source>
</evidence>
<dbReference type="GO" id="GO:0006696">
    <property type="term" value="P:ergosterol biosynthetic process"/>
    <property type="evidence" value="ECO:0007669"/>
    <property type="project" value="TreeGrafter"/>
</dbReference>
<evidence type="ECO:0000259" key="13">
    <source>
        <dbReference type="Pfam" id="PF01266"/>
    </source>
</evidence>
<evidence type="ECO:0000256" key="3">
    <source>
        <dbReference type="ARBA" id="ARBA00008802"/>
    </source>
</evidence>
<evidence type="ECO:0000259" key="14">
    <source>
        <dbReference type="Pfam" id="PF08491"/>
    </source>
</evidence>
<keyword evidence="9" id="KW-1133">Transmembrane helix</keyword>
<evidence type="ECO:0000256" key="5">
    <source>
        <dbReference type="ARBA" id="ARBA00022630"/>
    </source>
</evidence>
<evidence type="ECO:0000256" key="1">
    <source>
        <dbReference type="ARBA" id="ARBA00001974"/>
    </source>
</evidence>
<keyword evidence="12" id="KW-0256">Endoplasmic reticulum</keyword>
<keyword evidence="7 12" id="KW-0274">FAD</keyword>
<dbReference type="AlphaFoldDB" id="A0A8K0SFG8"/>
<dbReference type="PANTHER" id="PTHR10835:SF0">
    <property type="entry name" value="SQUALENE MONOOXYGENASE"/>
    <property type="match status" value="1"/>
</dbReference>
<proteinExistence type="inferred from homology"/>
<dbReference type="InterPro" id="IPR040125">
    <property type="entry name" value="Squalene_monox"/>
</dbReference>
<evidence type="ECO:0000256" key="8">
    <source>
        <dbReference type="ARBA" id="ARBA00022848"/>
    </source>
</evidence>
<dbReference type="InterPro" id="IPR036188">
    <property type="entry name" value="FAD/NAD-bd_sf"/>
</dbReference>
<evidence type="ECO:0000256" key="4">
    <source>
        <dbReference type="ARBA" id="ARBA00012312"/>
    </source>
</evidence>